<dbReference type="AlphaFoldDB" id="A0AAV4ACN4"/>
<gene>
    <name evidence="2" type="ORF">PoB_003129200</name>
</gene>
<sequence>MSVRLSLNEICDSPSPGQGDRFRPVGIGEWMHRTQAYKHFYKSHKGKIRKRVKWKMKIGKDHRRQNWARDRETEIKIK</sequence>
<evidence type="ECO:0000313" key="3">
    <source>
        <dbReference type="Proteomes" id="UP000735302"/>
    </source>
</evidence>
<comment type="caution">
    <text evidence="2">The sequence shown here is derived from an EMBL/GenBank/DDBJ whole genome shotgun (WGS) entry which is preliminary data.</text>
</comment>
<proteinExistence type="predicted"/>
<dbReference type="EMBL" id="BLXT01003741">
    <property type="protein sequence ID" value="GFO04787.1"/>
    <property type="molecule type" value="Genomic_DNA"/>
</dbReference>
<evidence type="ECO:0000313" key="2">
    <source>
        <dbReference type="EMBL" id="GFO04787.1"/>
    </source>
</evidence>
<feature type="region of interest" description="Disordered" evidence="1">
    <location>
        <begin position="1"/>
        <end position="23"/>
    </location>
</feature>
<reference evidence="2 3" key="1">
    <citation type="journal article" date="2021" name="Elife">
        <title>Chloroplast acquisition without the gene transfer in kleptoplastic sea slugs, Plakobranchus ocellatus.</title>
        <authorList>
            <person name="Maeda T."/>
            <person name="Takahashi S."/>
            <person name="Yoshida T."/>
            <person name="Shimamura S."/>
            <person name="Takaki Y."/>
            <person name="Nagai Y."/>
            <person name="Toyoda A."/>
            <person name="Suzuki Y."/>
            <person name="Arimoto A."/>
            <person name="Ishii H."/>
            <person name="Satoh N."/>
            <person name="Nishiyama T."/>
            <person name="Hasebe M."/>
            <person name="Maruyama T."/>
            <person name="Minagawa J."/>
            <person name="Obokata J."/>
            <person name="Shigenobu S."/>
        </authorList>
    </citation>
    <scope>NUCLEOTIDE SEQUENCE [LARGE SCALE GENOMIC DNA]</scope>
</reference>
<protein>
    <submittedName>
        <fullName evidence="2">Uncharacterized protein</fullName>
    </submittedName>
</protein>
<organism evidence="2 3">
    <name type="scientific">Plakobranchus ocellatus</name>
    <dbReference type="NCBI Taxonomy" id="259542"/>
    <lineage>
        <taxon>Eukaryota</taxon>
        <taxon>Metazoa</taxon>
        <taxon>Spiralia</taxon>
        <taxon>Lophotrochozoa</taxon>
        <taxon>Mollusca</taxon>
        <taxon>Gastropoda</taxon>
        <taxon>Heterobranchia</taxon>
        <taxon>Euthyneura</taxon>
        <taxon>Panpulmonata</taxon>
        <taxon>Sacoglossa</taxon>
        <taxon>Placobranchoidea</taxon>
        <taxon>Plakobranchidae</taxon>
        <taxon>Plakobranchus</taxon>
    </lineage>
</organism>
<dbReference type="Proteomes" id="UP000735302">
    <property type="component" value="Unassembled WGS sequence"/>
</dbReference>
<evidence type="ECO:0000256" key="1">
    <source>
        <dbReference type="SAM" id="MobiDB-lite"/>
    </source>
</evidence>
<name>A0AAV4ACN4_9GAST</name>
<keyword evidence="3" id="KW-1185">Reference proteome</keyword>
<accession>A0AAV4ACN4</accession>